<feature type="compositionally biased region" description="Basic and acidic residues" evidence="1">
    <location>
        <begin position="23"/>
        <end position="33"/>
    </location>
</feature>
<name>A0A2C9VTT1_MANES</name>
<evidence type="ECO:0000313" key="2">
    <source>
        <dbReference type="EMBL" id="OAY49495.1"/>
    </source>
</evidence>
<dbReference type="EMBL" id="CM004391">
    <property type="protein sequence ID" value="OAY49495.1"/>
    <property type="molecule type" value="Genomic_DNA"/>
</dbReference>
<protein>
    <submittedName>
        <fullName evidence="2">Uncharacterized protein</fullName>
    </submittedName>
</protein>
<reference evidence="2" key="1">
    <citation type="submission" date="2016-02" db="EMBL/GenBank/DDBJ databases">
        <title>WGS assembly of Manihot esculenta.</title>
        <authorList>
            <person name="Bredeson J.V."/>
            <person name="Prochnik S.E."/>
            <person name="Lyons J.B."/>
            <person name="Schmutz J."/>
            <person name="Grimwood J."/>
            <person name="Vrebalov J."/>
            <person name="Bart R.S."/>
            <person name="Amuge T."/>
            <person name="Ferguson M.E."/>
            <person name="Green R."/>
            <person name="Putnam N."/>
            <person name="Stites J."/>
            <person name="Rounsley S."/>
            <person name="Rokhsar D.S."/>
        </authorList>
    </citation>
    <scope>NUCLEOTIDE SEQUENCE [LARGE SCALE GENOMIC DNA]</scope>
    <source>
        <tissue evidence="2">Leaf</tissue>
    </source>
</reference>
<accession>A0A2C9VTT1</accession>
<evidence type="ECO:0000256" key="1">
    <source>
        <dbReference type="SAM" id="MobiDB-lite"/>
    </source>
</evidence>
<gene>
    <name evidence="2" type="ORF">MANES_05G060400</name>
</gene>
<proteinExistence type="predicted"/>
<feature type="region of interest" description="Disordered" evidence="1">
    <location>
        <begin position="1"/>
        <end position="39"/>
    </location>
</feature>
<sequence>MAVRRAASPPTVVRLKAAGRNYSKKDTNKKKGSDGVPIEIGWTPKNTPLPCLSSHQAILGNHS</sequence>
<organism evidence="2">
    <name type="scientific">Manihot esculenta</name>
    <name type="common">Cassava</name>
    <name type="synonym">Jatropha manihot</name>
    <dbReference type="NCBI Taxonomy" id="3983"/>
    <lineage>
        <taxon>Eukaryota</taxon>
        <taxon>Viridiplantae</taxon>
        <taxon>Streptophyta</taxon>
        <taxon>Embryophyta</taxon>
        <taxon>Tracheophyta</taxon>
        <taxon>Spermatophyta</taxon>
        <taxon>Magnoliopsida</taxon>
        <taxon>eudicotyledons</taxon>
        <taxon>Gunneridae</taxon>
        <taxon>Pentapetalae</taxon>
        <taxon>rosids</taxon>
        <taxon>fabids</taxon>
        <taxon>Malpighiales</taxon>
        <taxon>Euphorbiaceae</taxon>
        <taxon>Crotonoideae</taxon>
        <taxon>Manihoteae</taxon>
        <taxon>Manihot</taxon>
    </lineage>
</organism>
<dbReference type="AlphaFoldDB" id="A0A2C9VTT1"/>